<evidence type="ECO:0000256" key="2">
    <source>
        <dbReference type="ARBA" id="ARBA00022759"/>
    </source>
</evidence>
<sequence>MSIKKISPPAVRLAGLIALLLPVLLAAAGCAAETAVTRPWETVWSDYPELRGKTAEETVVERVVDGDTFVTREGSRVRLIGVNTPEITGSAEFYGEEAAAYTKRMLTGKTVWMFKDVSETDRYGRLLRFVFIPGDGIMFNERLVREGYANAATYPPDVSLADRFREAEREARTAGTGLWGGDGGGGKADGAGAADTDKKTGSADHGAAAEEGGGSSGDEAASGARDSESAASCPSPDIKGNINSRGERIYHVPGSRYYDRTVAEVWFCTEEEAQAAGFRAPKNGG</sequence>
<dbReference type="EC" id="3.1.31.1" evidence="7"/>
<evidence type="ECO:0000313" key="7">
    <source>
        <dbReference type="EMBL" id="CAG5085613.1"/>
    </source>
</evidence>
<name>A0ABN7RT94_THEXY</name>
<reference evidence="7 8" key="1">
    <citation type="submission" date="2021-04" db="EMBL/GenBank/DDBJ databases">
        <authorList>
            <person name="Rakotoarivonina H."/>
        </authorList>
    </citation>
    <scope>NUCLEOTIDE SEQUENCE [LARGE SCALE GENOMIC DNA]</scope>
    <source>
        <strain evidence="7 8">XE</strain>
    </source>
</reference>
<accession>A0ABN7RT94</accession>
<dbReference type="SMART" id="SM00318">
    <property type="entry name" value="SNc"/>
    <property type="match status" value="1"/>
</dbReference>
<protein>
    <submittedName>
        <fullName evidence="7">Nuclease-like protein</fullName>
        <ecNumber evidence="7">3.1.31.1</ecNumber>
    </submittedName>
</protein>
<dbReference type="EMBL" id="CAJRAY010000041">
    <property type="protein sequence ID" value="CAG5085613.1"/>
    <property type="molecule type" value="Genomic_DNA"/>
</dbReference>
<dbReference type="Pfam" id="PF00565">
    <property type="entry name" value="SNase"/>
    <property type="match status" value="1"/>
</dbReference>
<feature type="region of interest" description="Disordered" evidence="4">
    <location>
        <begin position="171"/>
        <end position="244"/>
    </location>
</feature>
<dbReference type="GO" id="GO:1990599">
    <property type="term" value="F:3' overhang single-stranded DNA endodeoxyribonuclease activity"/>
    <property type="evidence" value="ECO:0007669"/>
    <property type="project" value="UniProtKB-EC"/>
</dbReference>
<feature type="chain" id="PRO_5045469473" evidence="5">
    <location>
        <begin position="32"/>
        <end position="285"/>
    </location>
</feature>
<keyword evidence="3 7" id="KW-0378">Hydrolase</keyword>
<comment type="caution">
    <text evidence="7">The sequence shown here is derived from an EMBL/GenBank/DDBJ whole genome shotgun (WGS) entry which is preliminary data.</text>
</comment>
<feature type="domain" description="TNase-like" evidence="6">
    <location>
        <begin position="54"/>
        <end position="181"/>
    </location>
</feature>
<keyword evidence="5" id="KW-0732">Signal</keyword>
<dbReference type="PANTHER" id="PTHR12302">
    <property type="entry name" value="EBNA2 BINDING PROTEIN P100"/>
    <property type="match status" value="1"/>
</dbReference>
<dbReference type="SUPFAM" id="SSF50199">
    <property type="entry name" value="Staphylococcal nuclease"/>
    <property type="match status" value="1"/>
</dbReference>
<dbReference type="Proteomes" id="UP000681526">
    <property type="component" value="Unassembled WGS sequence"/>
</dbReference>
<keyword evidence="8" id="KW-1185">Reference proteome</keyword>
<organism evidence="7 8">
    <name type="scientific">Thermobacillus xylanilyticus</name>
    <dbReference type="NCBI Taxonomy" id="76633"/>
    <lineage>
        <taxon>Bacteria</taxon>
        <taxon>Bacillati</taxon>
        <taxon>Bacillota</taxon>
        <taxon>Bacilli</taxon>
        <taxon>Bacillales</taxon>
        <taxon>Paenibacillaceae</taxon>
        <taxon>Thermobacillus</taxon>
    </lineage>
</organism>
<dbReference type="PROSITE" id="PS51257">
    <property type="entry name" value="PROKAR_LIPOPROTEIN"/>
    <property type="match status" value="1"/>
</dbReference>
<dbReference type="PROSITE" id="PS50830">
    <property type="entry name" value="TNASE_3"/>
    <property type="match status" value="1"/>
</dbReference>
<dbReference type="InterPro" id="IPR016071">
    <property type="entry name" value="Staphylococal_nuclease_OB-fold"/>
</dbReference>
<keyword evidence="2" id="KW-0255">Endonuclease</keyword>
<dbReference type="PANTHER" id="PTHR12302:SF3">
    <property type="entry name" value="SERINE_THREONINE-PROTEIN KINASE 31"/>
    <property type="match status" value="1"/>
</dbReference>
<dbReference type="RefSeq" id="WP_213484333.1">
    <property type="nucleotide sequence ID" value="NZ_CAJRAY010000041.1"/>
</dbReference>
<dbReference type="Gene3D" id="2.40.50.90">
    <property type="match status" value="1"/>
</dbReference>
<dbReference type="InterPro" id="IPR035437">
    <property type="entry name" value="SNase_OB-fold_sf"/>
</dbReference>
<evidence type="ECO:0000256" key="1">
    <source>
        <dbReference type="ARBA" id="ARBA00022722"/>
    </source>
</evidence>
<feature type="compositionally biased region" description="Gly residues" evidence="4">
    <location>
        <begin position="177"/>
        <end position="189"/>
    </location>
</feature>
<keyword evidence="1" id="KW-0540">Nuclease</keyword>
<evidence type="ECO:0000256" key="4">
    <source>
        <dbReference type="SAM" id="MobiDB-lite"/>
    </source>
</evidence>
<evidence type="ECO:0000259" key="6">
    <source>
        <dbReference type="PROSITE" id="PS50830"/>
    </source>
</evidence>
<evidence type="ECO:0000256" key="5">
    <source>
        <dbReference type="SAM" id="SignalP"/>
    </source>
</evidence>
<evidence type="ECO:0000256" key="3">
    <source>
        <dbReference type="ARBA" id="ARBA00022801"/>
    </source>
</evidence>
<proteinExistence type="predicted"/>
<gene>
    <name evidence="7" type="primary">txxe 838</name>
    <name evidence="7" type="ORF">TXXE_08990</name>
</gene>
<evidence type="ECO:0000313" key="8">
    <source>
        <dbReference type="Proteomes" id="UP000681526"/>
    </source>
</evidence>
<feature type="signal peptide" evidence="5">
    <location>
        <begin position="1"/>
        <end position="31"/>
    </location>
</feature>